<dbReference type="FunFam" id="1.50.10.20:FF:000005">
    <property type="entry name" value="Geranylgeranyl transferase type-1 subunit beta"/>
    <property type="match status" value="1"/>
</dbReference>
<keyword evidence="11" id="KW-0460">Magnesium</keyword>
<dbReference type="PANTHER" id="PTHR11774">
    <property type="entry name" value="GERANYLGERANYL TRANSFERASE TYPE BETA SUBUNIT"/>
    <property type="match status" value="1"/>
</dbReference>
<evidence type="ECO:0000256" key="1">
    <source>
        <dbReference type="ARBA" id="ARBA00001946"/>
    </source>
</evidence>
<dbReference type="PANTHER" id="PTHR11774:SF4">
    <property type="entry name" value="GERANYLGERANYL TRANSFERASE TYPE-1 SUBUNIT BETA"/>
    <property type="match status" value="1"/>
</dbReference>
<keyword evidence="8" id="KW-0479">Metal-binding</keyword>
<evidence type="ECO:0000256" key="3">
    <source>
        <dbReference type="ARBA" id="ARBA00010497"/>
    </source>
</evidence>
<evidence type="ECO:0000256" key="9">
    <source>
        <dbReference type="ARBA" id="ARBA00022737"/>
    </source>
</evidence>
<evidence type="ECO:0000256" key="7">
    <source>
        <dbReference type="ARBA" id="ARBA00022679"/>
    </source>
</evidence>
<comment type="subunit">
    <text evidence="14">Heterodimer of FNTA and PGGT1B. PGGT1B mediates interaction with substrate peptides.</text>
</comment>
<dbReference type="AlphaFoldDB" id="A0A6S7JHB9"/>
<gene>
    <name evidence="17" type="ORF">PACLA_8A064006</name>
</gene>
<dbReference type="CDD" id="cd02895">
    <property type="entry name" value="GGTase-I"/>
    <property type="match status" value="1"/>
</dbReference>
<dbReference type="InterPro" id="IPR008930">
    <property type="entry name" value="Terpenoid_cyclase/PrenylTrfase"/>
</dbReference>
<sequence>MTDEKPRGDIREDFLHARHVKFFIRCLNVLPSSYSSLDTTRLTIAFFALSGLDVLNALDRIADDKANYIDWIYSLQVLSKEGRDVNNCGFKGSSTLHLKGYEDFESPFDSGHIAMTYVALASLVILGDDLSRVDKKSVIESLKHLQLDDGSFGATADGSENDMRFIFCASCISYMLNDWSGVNIENAVKYIKDSLAYEHGFAQGPFLEAVGGSTYCALASLVLMNRLESLTSDQLEKIKRWCIFRQKSGFHGRPNKPVDTCYSFWVGASLKLLDCYNFVNFESNREFLMSTQAQSVGGFSKWPDSHPDALHSYFGVCGLALMNEPGVLPVYAPLNISERAVKHLHQLHMTSLAS</sequence>
<evidence type="ECO:0000256" key="10">
    <source>
        <dbReference type="ARBA" id="ARBA00022833"/>
    </source>
</evidence>
<proteinExistence type="inferred from homology"/>
<dbReference type="GO" id="GO:0046872">
    <property type="term" value="F:metal ion binding"/>
    <property type="evidence" value="ECO:0007669"/>
    <property type="project" value="UniProtKB-KW"/>
</dbReference>
<comment type="similarity">
    <text evidence="3">Belongs to the protein prenyltransferase subunit beta family.</text>
</comment>
<feature type="domain" description="Prenyltransferase alpha-alpha toroid" evidence="16">
    <location>
        <begin position="15"/>
        <end position="332"/>
    </location>
</feature>
<evidence type="ECO:0000259" key="16">
    <source>
        <dbReference type="Pfam" id="PF00432"/>
    </source>
</evidence>
<evidence type="ECO:0000313" key="18">
    <source>
        <dbReference type="Proteomes" id="UP001152795"/>
    </source>
</evidence>
<evidence type="ECO:0000256" key="12">
    <source>
        <dbReference type="ARBA" id="ARBA00031713"/>
    </source>
</evidence>
<protein>
    <recommendedName>
        <fullName evidence="5">Geranylgeranyl transferase type-1 subunit beta</fullName>
        <ecNumber evidence="4">2.5.1.59</ecNumber>
    </recommendedName>
    <alternativeName>
        <fullName evidence="12">Geranylgeranyl transferase type I subunit beta</fullName>
    </alternativeName>
    <alternativeName>
        <fullName evidence="15">Type I protein geranyl-geranyltransferase subunit beta</fullName>
    </alternativeName>
</protein>
<dbReference type="EMBL" id="CACRXK020008998">
    <property type="protein sequence ID" value="CAB4016161.1"/>
    <property type="molecule type" value="Genomic_DNA"/>
</dbReference>
<dbReference type="InterPro" id="IPR041960">
    <property type="entry name" value="GGTase_I_beta"/>
</dbReference>
<evidence type="ECO:0000256" key="8">
    <source>
        <dbReference type="ARBA" id="ARBA00022723"/>
    </source>
</evidence>
<name>A0A6S7JHB9_PARCT</name>
<evidence type="ECO:0000256" key="14">
    <source>
        <dbReference type="ARBA" id="ARBA00065714"/>
    </source>
</evidence>
<comment type="caution">
    <text evidence="17">The sequence shown here is derived from an EMBL/GenBank/DDBJ whole genome shotgun (WGS) entry which is preliminary data.</text>
</comment>
<keyword evidence="6" id="KW-0637">Prenyltransferase</keyword>
<reference evidence="17" key="1">
    <citation type="submission" date="2020-04" db="EMBL/GenBank/DDBJ databases">
        <authorList>
            <person name="Alioto T."/>
            <person name="Alioto T."/>
            <person name="Gomez Garrido J."/>
        </authorList>
    </citation>
    <scope>NUCLEOTIDE SEQUENCE</scope>
    <source>
        <strain evidence="17">A484AB</strain>
    </source>
</reference>
<evidence type="ECO:0000256" key="6">
    <source>
        <dbReference type="ARBA" id="ARBA00022602"/>
    </source>
</evidence>
<dbReference type="InterPro" id="IPR001330">
    <property type="entry name" value="Prenyltrans"/>
</dbReference>
<evidence type="ECO:0000313" key="17">
    <source>
        <dbReference type="EMBL" id="CAB4016161.1"/>
    </source>
</evidence>
<comment type="catalytic activity">
    <reaction evidence="13">
        <text>geranylgeranyl diphosphate + L-cysteinyl-[protein] = S-geranylgeranyl-L-cysteinyl-[protein] + diphosphate</text>
        <dbReference type="Rhea" id="RHEA:21240"/>
        <dbReference type="Rhea" id="RHEA-COMP:10131"/>
        <dbReference type="Rhea" id="RHEA-COMP:11537"/>
        <dbReference type="ChEBI" id="CHEBI:29950"/>
        <dbReference type="ChEBI" id="CHEBI:33019"/>
        <dbReference type="ChEBI" id="CHEBI:57533"/>
        <dbReference type="ChEBI" id="CHEBI:86021"/>
        <dbReference type="EC" id="2.5.1.59"/>
    </reaction>
</comment>
<evidence type="ECO:0000256" key="4">
    <source>
        <dbReference type="ARBA" id="ARBA00012700"/>
    </source>
</evidence>
<keyword evidence="10" id="KW-0862">Zinc</keyword>
<comment type="cofactor">
    <cofactor evidence="1">
        <name>Mg(2+)</name>
        <dbReference type="ChEBI" id="CHEBI:18420"/>
    </cofactor>
</comment>
<dbReference type="Pfam" id="PF00432">
    <property type="entry name" value="Prenyltrans"/>
    <property type="match status" value="1"/>
</dbReference>
<dbReference type="SUPFAM" id="SSF48239">
    <property type="entry name" value="Terpenoid cyclases/Protein prenyltransferases"/>
    <property type="match status" value="1"/>
</dbReference>
<dbReference type="Gene3D" id="1.50.10.20">
    <property type="match status" value="1"/>
</dbReference>
<comment type="cofactor">
    <cofactor evidence="2">
        <name>Zn(2+)</name>
        <dbReference type="ChEBI" id="CHEBI:29105"/>
    </cofactor>
</comment>
<dbReference type="EC" id="2.5.1.59" evidence="4"/>
<evidence type="ECO:0000256" key="5">
    <source>
        <dbReference type="ARBA" id="ARBA00020603"/>
    </source>
</evidence>
<dbReference type="OrthoDB" id="24893at2759"/>
<dbReference type="GO" id="GO:0005953">
    <property type="term" value="C:CAAX-protein geranylgeranyltransferase complex"/>
    <property type="evidence" value="ECO:0007669"/>
    <property type="project" value="InterPro"/>
</dbReference>
<dbReference type="InterPro" id="IPR045089">
    <property type="entry name" value="PGGT1B-like"/>
</dbReference>
<accession>A0A6S7JHB9</accession>
<evidence type="ECO:0000256" key="11">
    <source>
        <dbReference type="ARBA" id="ARBA00022842"/>
    </source>
</evidence>
<keyword evidence="7 17" id="KW-0808">Transferase</keyword>
<keyword evidence="18" id="KW-1185">Reference proteome</keyword>
<keyword evidence="9" id="KW-0677">Repeat</keyword>
<evidence type="ECO:0000256" key="2">
    <source>
        <dbReference type="ARBA" id="ARBA00001947"/>
    </source>
</evidence>
<dbReference type="GO" id="GO:0004662">
    <property type="term" value="F:CAAX-protein geranylgeranyltransferase activity"/>
    <property type="evidence" value="ECO:0007669"/>
    <property type="project" value="UniProtKB-EC"/>
</dbReference>
<dbReference type="Proteomes" id="UP001152795">
    <property type="component" value="Unassembled WGS sequence"/>
</dbReference>
<organism evidence="17 18">
    <name type="scientific">Paramuricea clavata</name>
    <name type="common">Red gorgonian</name>
    <name type="synonym">Violescent sea-whip</name>
    <dbReference type="NCBI Taxonomy" id="317549"/>
    <lineage>
        <taxon>Eukaryota</taxon>
        <taxon>Metazoa</taxon>
        <taxon>Cnidaria</taxon>
        <taxon>Anthozoa</taxon>
        <taxon>Octocorallia</taxon>
        <taxon>Malacalcyonacea</taxon>
        <taxon>Plexauridae</taxon>
        <taxon>Paramuricea</taxon>
    </lineage>
</organism>
<evidence type="ECO:0000256" key="13">
    <source>
        <dbReference type="ARBA" id="ARBA00050428"/>
    </source>
</evidence>
<evidence type="ECO:0000256" key="15">
    <source>
        <dbReference type="ARBA" id="ARBA00078363"/>
    </source>
</evidence>